<gene>
    <name evidence="2" type="ORF">DFR75_105153</name>
</gene>
<keyword evidence="3" id="KW-1185">Reference proteome</keyword>
<name>A0A4R6P672_NOCIG</name>
<feature type="compositionally biased region" description="Low complexity" evidence="1">
    <location>
        <begin position="78"/>
        <end position="99"/>
    </location>
</feature>
<evidence type="ECO:0008006" key="4">
    <source>
        <dbReference type="Google" id="ProtNLM"/>
    </source>
</evidence>
<evidence type="ECO:0000313" key="2">
    <source>
        <dbReference type="EMBL" id="TDP32915.1"/>
    </source>
</evidence>
<feature type="region of interest" description="Disordered" evidence="1">
    <location>
        <begin position="77"/>
        <end position="99"/>
    </location>
</feature>
<reference evidence="2 3" key="1">
    <citation type="submission" date="2019-03" db="EMBL/GenBank/DDBJ databases">
        <title>Genomic Encyclopedia of Type Strains, Phase IV (KMG-IV): sequencing the most valuable type-strain genomes for metagenomic binning, comparative biology and taxonomic classification.</title>
        <authorList>
            <person name="Goeker M."/>
        </authorList>
    </citation>
    <scope>NUCLEOTIDE SEQUENCE [LARGE SCALE GENOMIC DNA]</scope>
    <source>
        <strain evidence="2 3">DSM 44496</strain>
    </source>
</reference>
<dbReference type="Proteomes" id="UP000295087">
    <property type="component" value="Unassembled WGS sequence"/>
</dbReference>
<dbReference type="EMBL" id="SNXK01000005">
    <property type="protein sequence ID" value="TDP32915.1"/>
    <property type="molecule type" value="Genomic_DNA"/>
</dbReference>
<accession>A0A4R6P672</accession>
<dbReference type="RefSeq" id="WP_243750003.1">
    <property type="nucleotide sequence ID" value="NZ_SNXK01000005.1"/>
</dbReference>
<evidence type="ECO:0000313" key="3">
    <source>
        <dbReference type="Proteomes" id="UP000295087"/>
    </source>
</evidence>
<comment type="caution">
    <text evidence="2">The sequence shown here is derived from an EMBL/GenBank/DDBJ whole genome shotgun (WGS) entry which is preliminary data.</text>
</comment>
<proteinExistence type="predicted"/>
<organism evidence="2 3">
    <name type="scientific">Nocardia ignorata</name>
    <dbReference type="NCBI Taxonomy" id="145285"/>
    <lineage>
        <taxon>Bacteria</taxon>
        <taxon>Bacillati</taxon>
        <taxon>Actinomycetota</taxon>
        <taxon>Actinomycetes</taxon>
        <taxon>Mycobacteriales</taxon>
        <taxon>Nocardiaceae</taxon>
        <taxon>Nocardia</taxon>
    </lineage>
</organism>
<sequence>MSRVIPGVAADAVEREKQAMRRMTESLVEDLSDNVPVEQVTSAVGAAHTRFEGKPIREFVPILVERIVRNELADSDPTVRVPAPTARPAAAEQPAEPVATAGKPAAPLVSRRKLVSLSVGAVGAVAIVAAGMTLWPSSAESPAAAPVGAVTVVRGVVGSEKMSFFADERVVKVLTDNGIRVEVQPAGSRQIATEVDLDSFDFAFPSSKPAAERIQRLRNVTAGYTPFSSPIAIATYRPIADLLTAAGVIKPGPVATFDMQRYLELTAKGVQWDDLPGNTTYPVAKNILVSTTDPRTSNSAAMYMAIAGYVANDHTIVRGGTAEQHVLPTLSKLFLAQGYTDNSSEGPFTQYLTNGMGPTPMVCIYEAQFVEAAGQGRITEDMVLTYPTPTVLSSHTLVPFTDTGDRIGKLLTENAELRRLAAEHGFRTGDNAQFTAVAAERKVPVPADLIDVVDVPAYETLENLLDGVAKSFN</sequence>
<dbReference type="NCBIfam" id="NF046112">
    <property type="entry name" value="MSMEG_6209_Nter"/>
    <property type="match status" value="1"/>
</dbReference>
<evidence type="ECO:0000256" key="1">
    <source>
        <dbReference type="SAM" id="MobiDB-lite"/>
    </source>
</evidence>
<dbReference type="AlphaFoldDB" id="A0A4R6P672"/>
<protein>
    <recommendedName>
        <fullName evidence="4">Extracellular solute-binding protein</fullName>
    </recommendedName>
</protein>